<dbReference type="Proteomes" id="UP001501752">
    <property type="component" value="Unassembled WGS sequence"/>
</dbReference>
<protein>
    <recommendedName>
        <fullName evidence="1">Amidase domain-containing protein</fullName>
    </recommendedName>
</protein>
<proteinExistence type="predicted"/>
<accession>A0ABP9DEA8</accession>
<comment type="caution">
    <text evidence="2">The sequence shown here is derived from an EMBL/GenBank/DDBJ whole genome shotgun (WGS) entry which is preliminary data.</text>
</comment>
<dbReference type="Gene3D" id="3.90.1300.10">
    <property type="entry name" value="Amidase signature (AS) domain"/>
    <property type="match status" value="1"/>
</dbReference>
<dbReference type="Pfam" id="PF01425">
    <property type="entry name" value="Amidase"/>
    <property type="match status" value="1"/>
</dbReference>
<evidence type="ECO:0000259" key="1">
    <source>
        <dbReference type="Pfam" id="PF01425"/>
    </source>
</evidence>
<organism evidence="2 3">
    <name type="scientific">Kitasatospora terrestris</name>
    <dbReference type="NCBI Taxonomy" id="258051"/>
    <lineage>
        <taxon>Bacteria</taxon>
        <taxon>Bacillati</taxon>
        <taxon>Actinomycetota</taxon>
        <taxon>Actinomycetes</taxon>
        <taxon>Kitasatosporales</taxon>
        <taxon>Streptomycetaceae</taxon>
        <taxon>Kitasatospora</taxon>
    </lineage>
</organism>
<gene>
    <name evidence="2" type="ORF">GCM10023235_04430</name>
</gene>
<dbReference type="EMBL" id="BAABIS010000001">
    <property type="protein sequence ID" value="GAA4833080.1"/>
    <property type="molecule type" value="Genomic_DNA"/>
</dbReference>
<evidence type="ECO:0000313" key="2">
    <source>
        <dbReference type="EMBL" id="GAA4833080.1"/>
    </source>
</evidence>
<name>A0ABP9DEA8_9ACTN</name>
<dbReference type="InterPro" id="IPR023631">
    <property type="entry name" value="Amidase_dom"/>
</dbReference>
<keyword evidence="3" id="KW-1185">Reference proteome</keyword>
<evidence type="ECO:0000313" key="3">
    <source>
        <dbReference type="Proteomes" id="UP001501752"/>
    </source>
</evidence>
<sequence>MTSTEDDPWRTARAGAPFVAFPAVVANLTGAPAMSVPLHWSPAGLPVGVHVLGRPGGEAALFRLAAQLEAARPWFGRTPTLS</sequence>
<dbReference type="InterPro" id="IPR036928">
    <property type="entry name" value="AS_sf"/>
</dbReference>
<reference evidence="3" key="1">
    <citation type="journal article" date="2019" name="Int. J. Syst. Evol. Microbiol.">
        <title>The Global Catalogue of Microorganisms (GCM) 10K type strain sequencing project: providing services to taxonomists for standard genome sequencing and annotation.</title>
        <authorList>
            <consortium name="The Broad Institute Genomics Platform"/>
            <consortium name="The Broad Institute Genome Sequencing Center for Infectious Disease"/>
            <person name="Wu L."/>
            <person name="Ma J."/>
        </authorList>
    </citation>
    <scope>NUCLEOTIDE SEQUENCE [LARGE SCALE GENOMIC DNA]</scope>
    <source>
        <strain evidence="3">JCM 13006</strain>
    </source>
</reference>
<dbReference type="SUPFAM" id="SSF75304">
    <property type="entry name" value="Amidase signature (AS) enzymes"/>
    <property type="match status" value="1"/>
</dbReference>
<feature type="domain" description="Amidase" evidence="1">
    <location>
        <begin position="21"/>
        <end position="61"/>
    </location>
</feature>